<sequence length="214" mass="23412">MPTIAVVNQKGGAGKSTIAVHLARWLQRQKKAILFVDADGQRTSSIWLESLEEEIPFQVLQNPDELLDQLPRLAKAYEWLLVDGPATLSETTRALLLWADLALIPCQPAGVDLASASDTVRLVRQAQAIRGGLPKTALFLNKAIKGTKLKDEAFAVLQQVQDVEMLDTIIHQRQIITDSFGQGATVFDLTGTPAGTARRELDSLFKQAMEVLNG</sequence>
<dbReference type="OrthoDB" id="69313at2"/>
<reference evidence="2 3" key="2">
    <citation type="submission" date="2018-03" db="EMBL/GenBank/DDBJ databases">
        <title>The ancient ancestry and fast evolution of plastids.</title>
        <authorList>
            <person name="Moore K.R."/>
            <person name="Magnabosco C."/>
            <person name="Momper L."/>
            <person name="Gold D.A."/>
            <person name="Bosak T."/>
            <person name="Fournier G.P."/>
        </authorList>
    </citation>
    <scope>NUCLEOTIDE SEQUENCE [LARGE SCALE GENOMIC DNA]</scope>
    <source>
        <strain evidence="2 3">ULC18</strain>
    </source>
</reference>
<evidence type="ECO:0000259" key="1">
    <source>
        <dbReference type="Pfam" id="PF01656"/>
    </source>
</evidence>
<accession>A0A2T1DSN0</accession>
<dbReference type="PANTHER" id="PTHR13696:SF96">
    <property type="entry name" value="COBQ_COBB_MIND_PARA NUCLEOTIDE BINDING DOMAIN-CONTAINING PROTEIN"/>
    <property type="match status" value="1"/>
</dbReference>
<dbReference type="EMBL" id="PVWK01000163">
    <property type="protein sequence ID" value="PSB23507.1"/>
    <property type="molecule type" value="Genomic_DNA"/>
</dbReference>
<dbReference type="Pfam" id="PF01656">
    <property type="entry name" value="CbiA"/>
    <property type="match status" value="1"/>
</dbReference>
<name>A0A2T1DSN0_9CYAN</name>
<dbReference type="CDD" id="cd02042">
    <property type="entry name" value="ParAB_family"/>
    <property type="match status" value="1"/>
</dbReference>
<protein>
    <submittedName>
        <fullName evidence="2">Cobyrinic acid a,c-diamide synthase</fullName>
    </submittedName>
</protein>
<dbReference type="InterPro" id="IPR002586">
    <property type="entry name" value="CobQ/CobB/MinD/ParA_Nub-bd_dom"/>
</dbReference>
<dbReference type="InterPro" id="IPR027417">
    <property type="entry name" value="P-loop_NTPase"/>
</dbReference>
<dbReference type="SUPFAM" id="SSF52540">
    <property type="entry name" value="P-loop containing nucleoside triphosphate hydrolases"/>
    <property type="match status" value="1"/>
</dbReference>
<dbReference type="RefSeq" id="WP_106261182.1">
    <property type="nucleotide sequence ID" value="NZ_CAWNSW010000108.1"/>
</dbReference>
<dbReference type="AlphaFoldDB" id="A0A2T1DSN0"/>
<dbReference type="PANTHER" id="PTHR13696">
    <property type="entry name" value="P-LOOP CONTAINING NUCLEOSIDE TRIPHOSPHATE HYDROLASE"/>
    <property type="match status" value="1"/>
</dbReference>
<proteinExistence type="predicted"/>
<feature type="domain" description="CobQ/CobB/MinD/ParA nucleotide binding" evidence="1">
    <location>
        <begin position="4"/>
        <end position="183"/>
    </location>
</feature>
<dbReference type="Proteomes" id="UP000239576">
    <property type="component" value="Unassembled WGS sequence"/>
</dbReference>
<evidence type="ECO:0000313" key="3">
    <source>
        <dbReference type="Proteomes" id="UP000239576"/>
    </source>
</evidence>
<dbReference type="InterPro" id="IPR050678">
    <property type="entry name" value="DNA_Partitioning_ATPase"/>
</dbReference>
<dbReference type="Gene3D" id="3.40.50.300">
    <property type="entry name" value="P-loop containing nucleotide triphosphate hydrolases"/>
    <property type="match status" value="1"/>
</dbReference>
<reference evidence="3" key="1">
    <citation type="submission" date="2018-02" db="EMBL/GenBank/DDBJ databases">
        <authorList>
            <person name="Moore K."/>
            <person name="Momper L."/>
        </authorList>
    </citation>
    <scope>NUCLEOTIDE SEQUENCE [LARGE SCALE GENOMIC DNA]</scope>
    <source>
        <strain evidence="3">ULC18</strain>
    </source>
</reference>
<keyword evidence="3" id="KW-1185">Reference proteome</keyword>
<evidence type="ECO:0000313" key="2">
    <source>
        <dbReference type="EMBL" id="PSB23507.1"/>
    </source>
</evidence>
<dbReference type="PIRSF" id="PIRSF009320">
    <property type="entry name" value="Nuc_binding_HP_1000"/>
    <property type="match status" value="1"/>
</dbReference>
<gene>
    <name evidence="2" type="ORF">C7B82_30935</name>
</gene>
<organism evidence="2 3">
    <name type="scientific">Stenomitos frigidus ULC18</name>
    <dbReference type="NCBI Taxonomy" id="2107698"/>
    <lineage>
        <taxon>Bacteria</taxon>
        <taxon>Bacillati</taxon>
        <taxon>Cyanobacteriota</taxon>
        <taxon>Cyanophyceae</taxon>
        <taxon>Leptolyngbyales</taxon>
        <taxon>Leptolyngbyaceae</taxon>
        <taxon>Stenomitos</taxon>
    </lineage>
</organism>
<comment type="caution">
    <text evidence="2">The sequence shown here is derived from an EMBL/GenBank/DDBJ whole genome shotgun (WGS) entry which is preliminary data.</text>
</comment>